<dbReference type="Pfam" id="PF00583">
    <property type="entry name" value="Acetyltransf_1"/>
    <property type="match status" value="1"/>
</dbReference>
<reference evidence="2 3" key="1">
    <citation type="submission" date="2016-10" db="EMBL/GenBank/DDBJ databases">
        <authorList>
            <person name="de Groot N.N."/>
        </authorList>
    </citation>
    <scope>NUCLEOTIDE SEQUENCE [LARGE SCALE GENOMIC DNA]</scope>
    <source>
        <strain evidence="2 3">CGMCC 4.5681</strain>
    </source>
</reference>
<feature type="domain" description="N-acetyltransferase" evidence="1">
    <location>
        <begin position="134"/>
        <end position="277"/>
    </location>
</feature>
<keyword evidence="3" id="KW-1185">Reference proteome</keyword>
<dbReference type="OrthoDB" id="4712828at2"/>
<name>A0A1G9APP2_9ACTN</name>
<evidence type="ECO:0000313" key="2">
    <source>
        <dbReference type="EMBL" id="SDK29237.1"/>
    </source>
</evidence>
<dbReference type="SUPFAM" id="SSF55729">
    <property type="entry name" value="Acyl-CoA N-acyltransferases (Nat)"/>
    <property type="match status" value="1"/>
</dbReference>
<dbReference type="AlphaFoldDB" id="A0A1G9APP2"/>
<accession>A0A1G9APP2</accession>
<dbReference type="InterPro" id="IPR016181">
    <property type="entry name" value="Acyl_CoA_acyltransferase"/>
</dbReference>
<dbReference type="RefSeq" id="WP_090763760.1">
    <property type="nucleotide sequence ID" value="NZ_FNFB01000006.1"/>
</dbReference>
<gene>
    <name evidence="2" type="ORF">SAMN05421874_106291</name>
</gene>
<dbReference type="PROSITE" id="PS51186">
    <property type="entry name" value="GNAT"/>
    <property type="match status" value="1"/>
</dbReference>
<dbReference type="Gene3D" id="3.40.630.30">
    <property type="match status" value="1"/>
</dbReference>
<dbReference type="InterPro" id="IPR000182">
    <property type="entry name" value="GNAT_dom"/>
</dbReference>
<evidence type="ECO:0000259" key="1">
    <source>
        <dbReference type="PROSITE" id="PS51186"/>
    </source>
</evidence>
<dbReference type="GO" id="GO:0016747">
    <property type="term" value="F:acyltransferase activity, transferring groups other than amino-acyl groups"/>
    <property type="evidence" value="ECO:0007669"/>
    <property type="project" value="InterPro"/>
</dbReference>
<protein>
    <submittedName>
        <fullName evidence="2">Acetyltransferase (GNAT) family protein</fullName>
    </submittedName>
</protein>
<dbReference type="Proteomes" id="UP000198683">
    <property type="component" value="Unassembled WGS sequence"/>
</dbReference>
<organism evidence="2 3">
    <name type="scientific">Nonomuraea maritima</name>
    <dbReference type="NCBI Taxonomy" id="683260"/>
    <lineage>
        <taxon>Bacteria</taxon>
        <taxon>Bacillati</taxon>
        <taxon>Actinomycetota</taxon>
        <taxon>Actinomycetes</taxon>
        <taxon>Streptosporangiales</taxon>
        <taxon>Streptosporangiaceae</taxon>
        <taxon>Nonomuraea</taxon>
    </lineage>
</organism>
<dbReference type="STRING" id="683260.SAMN05421874_106291"/>
<keyword evidence="2" id="KW-0808">Transferase</keyword>
<evidence type="ECO:0000313" key="3">
    <source>
        <dbReference type="Proteomes" id="UP000198683"/>
    </source>
</evidence>
<sequence length="277" mass="30148">MRQAFDPSWAELAEAELNHNFSAAASAETRRTLGIDSIRLGGGVVLAMANDPMNYWSKALGFGFAEPVTSELVGEIVDFYRSRSVPSAVVQLAPSVLPPDWTEICEKYGLVHKSSWVKLGLDLTTDLPQDDDGPVVERIGTPEAEAWATAMIRFFGMPEGVLEQITTSSLDDPAFHGYAIRSGGEIVSVGGLFVHGEAAEMFSGATMPEHRGKGYQSALLRARIRAAAAAGCRWVFAETGAEEPGGHNPSLHNMLRAGMTQLYVRDNYRWYLEPRTA</sequence>
<proteinExistence type="predicted"/>
<dbReference type="EMBL" id="FNFB01000006">
    <property type="protein sequence ID" value="SDK29237.1"/>
    <property type="molecule type" value="Genomic_DNA"/>
</dbReference>